<name>A0A9P8WEB1_9HYPO</name>
<comment type="caution">
    <text evidence="2">The sequence shown here is derived from an EMBL/GenBank/DDBJ whole genome shotgun (WGS) entry which is preliminary data.</text>
</comment>
<proteinExistence type="predicted"/>
<evidence type="ECO:0000313" key="3">
    <source>
        <dbReference type="Proteomes" id="UP000777438"/>
    </source>
</evidence>
<organism evidence="2 3">
    <name type="scientific">Thelonectria olida</name>
    <dbReference type="NCBI Taxonomy" id="1576542"/>
    <lineage>
        <taxon>Eukaryota</taxon>
        <taxon>Fungi</taxon>
        <taxon>Dikarya</taxon>
        <taxon>Ascomycota</taxon>
        <taxon>Pezizomycotina</taxon>
        <taxon>Sordariomycetes</taxon>
        <taxon>Hypocreomycetidae</taxon>
        <taxon>Hypocreales</taxon>
        <taxon>Nectriaceae</taxon>
        <taxon>Thelonectria</taxon>
    </lineage>
</organism>
<dbReference type="Proteomes" id="UP000777438">
    <property type="component" value="Unassembled WGS sequence"/>
</dbReference>
<feature type="compositionally biased region" description="Polar residues" evidence="1">
    <location>
        <begin position="1"/>
        <end position="13"/>
    </location>
</feature>
<dbReference type="OrthoDB" id="5419162at2759"/>
<feature type="region of interest" description="Disordered" evidence="1">
    <location>
        <begin position="1"/>
        <end position="100"/>
    </location>
</feature>
<sequence length="190" mass="20116">MDPNSAPNESNGSHVGPDADVNPDDEQALMAQAMGFSAFGSQHPNKKRRYNPRADAGGFSLPLKPAGTGANSTTLGHGPLKGSNADEIALDDGGDDNVPAQATAQVRPASLPQRPAAPHGGFAAGQYQPQFQHHRPQNSPSLGIWYDGYYDPMSNENPWERIEKARGMSSVGSWLSRDRGDTRPSTGAPA</sequence>
<feature type="region of interest" description="Disordered" evidence="1">
    <location>
        <begin position="164"/>
        <end position="190"/>
    </location>
</feature>
<evidence type="ECO:0000256" key="1">
    <source>
        <dbReference type="SAM" id="MobiDB-lite"/>
    </source>
</evidence>
<dbReference type="AlphaFoldDB" id="A0A9P8WEB1"/>
<dbReference type="EMBL" id="JAGPYM010000003">
    <property type="protein sequence ID" value="KAH6896777.1"/>
    <property type="molecule type" value="Genomic_DNA"/>
</dbReference>
<gene>
    <name evidence="2" type="ORF">B0T10DRAFT_164056</name>
</gene>
<keyword evidence="3" id="KW-1185">Reference proteome</keyword>
<accession>A0A9P8WEB1</accession>
<evidence type="ECO:0000313" key="2">
    <source>
        <dbReference type="EMBL" id="KAH6896777.1"/>
    </source>
</evidence>
<reference evidence="2 3" key="1">
    <citation type="journal article" date="2021" name="Nat. Commun.">
        <title>Genetic determinants of endophytism in the Arabidopsis root mycobiome.</title>
        <authorList>
            <person name="Mesny F."/>
            <person name="Miyauchi S."/>
            <person name="Thiergart T."/>
            <person name="Pickel B."/>
            <person name="Atanasova L."/>
            <person name="Karlsson M."/>
            <person name="Huettel B."/>
            <person name="Barry K.W."/>
            <person name="Haridas S."/>
            <person name="Chen C."/>
            <person name="Bauer D."/>
            <person name="Andreopoulos W."/>
            <person name="Pangilinan J."/>
            <person name="LaButti K."/>
            <person name="Riley R."/>
            <person name="Lipzen A."/>
            <person name="Clum A."/>
            <person name="Drula E."/>
            <person name="Henrissat B."/>
            <person name="Kohler A."/>
            <person name="Grigoriev I.V."/>
            <person name="Martin F.M."/>
            <person name="Hacquard S."/>
        </authorList>
    </citation>
    <scope>NUCLEOTIDE SEQUENCE [LARGE SCALE GENOMIC DNA]</scope>
    <source>
        <strain evidence="2 3">MPI-CAGE-CH-0241</strain>
    </source>
</reference>
<protein>
    <submittedName>
        <fullName evidence="2">Uncharacterized protein</fullName>
    </submittedName>
</protein>